<dbReference type="PANTHER" id="PTHR11986:SF79">
    <property type="entry name" value="ACETYLORNITHINE AMINOTRANSFERASE, MITOCHONDRIAL"/>
    <property type="match status" value="1"/>
</dbReference>
<proteinExistence type="predicted"/>
<evidence type="ECO:0000313" key="4">
    <source>
        <dbReference type="EMBL" id="SVD08591.1"/>
    </source>
</evidence>
<reference evidence="4" key="1">
    <citation type="submission" date="2018-05" db="EMBL/GenBank/DDBJ databases">
        <authorList>
            <person name="Lanie J.A."/>
            <person name="Ng W.-L."/>
            <person name="Kazmierczak K.M."/>
            <person name="Andrzejewski T.M."/>
            <person name="Davidsen T.M."/>
            <person name="Wayne K.J."/>
            <person name="Tettelin H."/>
            <person name="Glass J.I."/>
            <person name="Rusch D."/>
            <person name="Podicherti R."/>
            <person name="Tsui H.-C.T."/>
            <person name="Winkler M.E."/>
        </authorList>
    </citation>
    <scope>NUCLEOTIDE SEQUENCE</scope>
</reference>
<gene>
    <name evidence="4" type="ORF">METZ01_LOCUS361445</name>
</gene>
<evidence type="ECO:0000256" key="3">
    <source>
        <dbReference type="ARBA" id="ARBA00022679"/>
    </source>
</evidence>
<dbReference type="AlphaFoldDB" id="A0A382SI57"/>
<accession>A0A382SI57</accession>
<dbReference type="InterPro" id="IPR050103">
    <property type="entry name" value="Class-III_PLP-dep_AT"/>
</dbReference>
<feature type="non-terminal residue" evidence="4">
    <location>
        <position position="1"/>
    </location>
</feature>
<dbReference type="EMBL" id="UINC01128678">
    <property type="protein sequence ID" value="SVD08591.1"/>
    <property type="molecule type" value="Genomic_DNA"/>
</dbReference>
<dbReference type="InterPro" id="IPR015421">
    <property type="entry name" value="PyrdxlP-dep_Trfase_major"/>
</dbReference>
<organism evidence="4">
    <name type="scientific">marine metagenome</name>
    <dbReference type="NCBI Taxonomy" id="408172"/>
    <lineage>
        <taxon>unclassified sequences</taxon>
        <taxon>metagenomes</taxon>
        <taxon>ecological metagenomes</taxon>
    </lineage>
</organism>
<dbReference type="SUPFAM" id="SSF53383">
    <property type="entry name" value="PLP-dependent transferases"/>
    <property type="match status" value="1"/>
</dbReference>
<dbReference type="Pfam" id="PF00202">
    <property type="entry name" value="Aminotran_3"/>
    <property type="match status" value="1"/>
</dbReference>
<comment type="cofactor">
    <cofactor evidence="1">
        <name>pyridoxal 5'-phosphate</name>
        <dbReference type="ChEBI" id="CHEBI:597326"/>
    </cofactor>
</comment>
<keyword evidence="2" id="KW-0032">Aminotransferase</keyword>
<dbReference type="GO" id="GO:0042802">
    <property type="term" value="F:identical protein binding"/>
    <property type="evidence" value="ECO:0007669"/>
    <property type="project" value="TreeGrafter"/>
</dbReference>
<dbReference type="InterPro" id="IPR015424">
    <property type="entry name" value="PyrdxlP-dep_Trfase"/>
</dbReference>
<name>A0A382SI57_9ZZZZ</name>
<keyword evidence="3" id="KW-0808">Transferase</keyword>
<dbReference type="InterPro" id="IPR005814">
    <property type="entry name" value="Aminotrans_3"/>
</dbReference>
<evidence type="ECO:0008006" key="5">
    <source>
        <dbReference type="Google" id="ProtNLM"/>
    </source>
</evidence>
<dbReference type="GO" id="GO:0008483">
    <property type="term" value="F:transaminase activity"/>
    <property type="evidence" value="ECO:0007669"/>
    <property type="project" value="UniProtKB-KW"/>
</dbReference>
<dbReference type="GO" id="GO:0030170">
    <property type="term" value="F:pyridoxal phosphate binding"/>
    <property type="evidence" value="ECO:0007669"/>
    <property type="project" value="InterPro"/>
</dbReference>
<dbReference type="Gene3D" id="3.40.640.10">
    <property type="entry name" value="Type I PLP-dependent aspartate aminotransferase-like (Major domain)"/>
    <property type="match status" value="1"/>
</dbReference>
<evidence type="ECO:0000256" key="2">
    <source>
        <dbReference type="ARBA" id="ARBA00022576"/>
    </source>
</evidence>
<sequence>PLDRFIITKDFGIQAAIDETVGAVIVESIPWLHGVNPRSKQWWINLRDLCTNRNINLIVDDVAGSFGKLGYAFSTDRYNISADIIATSKAITAGYVPFGATFANKKIVDVLKDSTWDHSHTYNPSAYAIEACNCVLERLDEFNNIPRLEENLSDIFFHTGLESCNIGLVGELKLPTTKSPEQYWKAGLELNIYVPDRFIIVMPVIANEEYFFRLATSIRTLLSL</sequence>
<dbReference type="PANTHER" id="PTHR11986">
    <property type="entry name" value="AMINOTRANSFERASE CLASS III"/>
    <property type="match status" value="1"/>
</dbReference>
<evidence type="ECO:0000256" key="1">
    <source>
        <dbReference type="ARBA" id="ARBA00001933"/>
    </source>
</evidence>
<protein>
    <recommendedName>
        <fullName evidence="5">Aminotransferase class III-fold pyridoxal phosphate-dependent enzyme</fullName>
    </recommendedName>
</protein>